<dbReference type="Proteomes" id="UP000186922">
    <property type="component" value="Unassembled WGS sequence"/>
</dbReference>
<keyword evidence="1" id="KW-0472">Membrane</keyword>
<keyword evidence="3" id="KW-1185">Reference proteome</keyword>
<protein>
    <recommendedName>
        <fullName evidence="4">Nucleotide-diphospho-sugar transferase domain-containing protein</fullName>
    </recommendedName>
</protein>
<name>A0A1D1V457_RAMVA</name>
<evidence type="ECO:0000313" key="3">
    <source>
        <dbReference type="Proteomes" id="UP000186922"/>
    </source>
</evidence>
<dbReference type="PANTHER" id="PTHR46830">
    <property type="entry name" value="TRANSFERASE, PUTATIVE-RELATED"/>
    <property type="match status" value="1"/>
</dbReference>
<comment type="caution">
    <text evidence="2">The sequence shown here is derived from an EMBL/GenBank/DDBJ whole genome shotgun (WGS) entry which is preliminary data.</text>
</comment>
<evidence type="ECO:0008006" key="4">
    <source>
        <dbReference type="Google" id="ProtNLM"/>
    </source>
</evidence>
<evidence type="ECO:0000256" key="1">
    <source>
        <dbReference type="SAM" id="Phobius"/>
    </source>
</evidence>
<dbReference type="SUPFAM" id="SSF53448">
    <property type="entry name" value="Nucleotide-diphospho-sugar transferases"/>
    <property type="match status" value="1"/>
</dbReference>
<evidence type="ECO:0000313" key="2">
    <source>
        <dbReference type="EMBL" id="GAU95700.1"/>
    </source>
</evidence>
<gene>
    <name evidence="2" type="primary">RvY_07278-1</name>
    <name evidence="2" type="synonym">RvY_07278.1</name>
    <name evidence="2" type="ORF">RvY_07278</name>
</gene>
<dbReference type="OrthoDB" id="409543at2759"/>
<proteinExistence type="predicted"/>
<dbReference type="EMBL" id="BDGG01000003">
    <property type="protein sequence ID" value="GAU95700.1"/>
    <property type="molecule type" value="Genomic_DNA"/>
</dbReference>
<keyword evidence="1" id="KW-0812">Transmembrane</keyword>
<dbReference type="AlphaFoldDB" id="A0A1D1V457"/>
<dbReference type="InterPro" id="IPR029044">
    <property type="entry name" value="Nucleotide-diphossugar_trans"/>
</dbReference>
<sequence>MSVLKSRNLKHDIEPLAAKDFLVNFVCFMGIFSTGTLLTQYFIRYICTPSNISQSRPSSFPRCLHYVWIQNREADQPFDLTVPQYLSILSAIKFLPSDFRIFIHTNGEFAGPLWTDVSDYISVVPASRIFKLNDRPIMHIEHEADMVKLDVAYNTGGFFVDFDVYFTGYQQENFLTLLDEHECIFTPFTSRSRKFLAIGNFGCKPKSSFIRRILDEYSTNYRGYKCYAPDDPIPFLYNGCLFPYLLYRKDKEFRKSVRIETELLNIREKRSDFLNNLGKVEWKNQFNMHSGYEGREPSLSDLWSWNSSFGDLLRHIAKD</sequence>
<dbReference type="PANTHER" id="PTHR46830:SF1">
    <property type="entry name" value="ALPHA-1,4-N-ACETYLGLUCOSAMINYLTRANSFERASE"/>
    <property type="match status" value="1"/>
</dbReference>
<organism evidence="2 3">
    <name type="scientific">Ramazzottius varieornatus</name>
    <name type="common">Water bear</name>
    <name type="synonym">Tardigrade</name>
    <dbReference type="NCBI Taxonomy" id="947166"/>
    <lineage>
        <taxon>Eukaryota</taxon>
        <taxon>Metazoa</taxon>
        <taxon>Ecdysozoa</taxon>
        <taxon>Tardigrada</taxon>
        <taxon>Eutardigrada</taxon>
        <taxon>Parachela</taxon>
        <taxon>Hypsibioidea</taxon>
        <taxon>Ramazzottiidae</taxon>
        <taxon>Ramazzottius</taxon>
    </lineage>
</organism>
<accession>A0A1D1V457</accession>
<feature type="transmembrane region" description="Helical" evidence="1">
    <location>
        <begin position="21"/>
        <end position="43"/>
    </location>
</feature>
<reference evidence="2 3" key="1">
    <citation type="journal article" date="2016" name="Nat. Commun.">
        <title>Extremotolerant tardigrade genome and improved radiotolerance of human cultured cells by tardigrade-unique protein.</title>
        <authorList>
            <person name="Hashimoto T."/>
            <person name="Horikawa D.D."/>
            <person name="Saito Y."/>
            <person name="Kuwahara H."/>
            <person name="Kozuka-Hata H."/>
            <person name="Shin-I T."/>
            <person name="Minakuchi Y."/>
            <person name="Ohishi K."/>
            <person name="Motoyama A."/>
            <person name="Aizu T."/>
            <person name="Enomoto A."/>
            <person name="Kondo K."/>
            <person name="Tanaka S."/>
            <person name="Hara Y."/>
            <person name="Koshikawa S."/>
            <person name="Sagara H."/>
            <person name="Miura T."/>
            <person name="Yokobori S."/>
            <person name="Miyagawa K."/>
            <person name="Suzuki Y."/>
            <person name="Kubo T."/>
            <person name="Oyama M."/>
            <person name="Kohara Y."/>
            <person name="Fujiyama A."/>
            <person name="Arakawa K."/>
            <person name="Katayama T."/>
            <person name="Toyoda A."/>
            <person name="Kunieda T."/>
        </authorList>
    </citation>
    <scope>NUCLEOTIDE SEQUENCE [LARGE SCALE GENOMIC DNA]</scope>
    <source>
        <strain evidence="2 3">YOKOZUNA-1</strain>
    </source>
</reference>
<keyword evidence="1" id="KW-1133">Transmembrane helix</keyword>
<dbReference type="Gene3D" id="3.90.550.20">
    <property type="match status" value="1"/>
</dbReference>